<dbReference type="PANTHER" id="PTHR30023:SF0">
    <property type="entry name" value="PENICILLIN-SENSITIVE CARBOXYPEPTIDASE A"/>
    <property type="match status" value="1"/>
</dbReference>
<evidence type="ECO:0000313" key="5">
    <source>
        <dbReference type="Proteomes" id="UP001595767"/>
    </source>
</evidence>
<keyword evidence="3" id="KW-0812">Transmembrane</keyword>
<keyword evidence="3" id="KW-0472">Membrane</keyword>
<comment type="caution">
    <text evidence="4">The sequence shown here is derived from an EMBL/GenBank/DDBJ whole genome shotgun (WGS) entry which is preliminary data.</text>
</comment>
<keyword evidence="4" id="KW-0121">Carboxypeptidase</keyword>
<dbReference type="PANTHER" id="PTHR30023">
    <property type="entry name" value="D-ALANYL-D-ALANINE CARBOXYPEPTIDASE"/>
    <property type="match status" value="1"/>
</dbReference>
<dbReference type="NCBIfam" id="TIGR00666">
    <property type="entry name" value="PBP4"/>
    <property type="match status" value="1"/>
</dbReference>
<keyword evidence="3" id="KW-1133">Transmembrane helix</keyword>
<keyword evidence="5" id="KW-1185">Reference proteome</keyword>
<dbReference type="Proteomes" id="UP001595767">
    <property type="component" value="Unassembled WGS sequence"/>
</dbReference>
<reference evidence="5" key="1">
    <citation type="journal article" date="2019" name="Int. J. Syst. Evol. Microbiol.">
        <title>The Global Catalogue of Microorganisms (GCM) 10K type strain sequencing project: providing services to taxonomists for standard genome sequencing and annotation.</title>
        <authorList>
            <consortium name="The Broad Institute Genomics Platform"/>
            <consortium name="The Broad Institute Genome Sequencing Center for Infectious Disease"/>
            <person name="Wu L."/>
            <person name="Ma J."/>
        </authorList>
    </citation>
    <scope>NUCLEOTIDE SEQUENCE [LARGE SCALE GENOMIC DNA]</scope>
    <source>
        <strain evidence="5">CGMCC 4.7204</strain>
    </source>
</reference>
<evidence type="ECO:0000256" key="3">
    <source>
        <dbReference type="SAM" id="Phobius"/>
    </source>
</evidence>
<evidence type="ECO:0000256" key="2">
    <source>
        <dbReference type="ARBA" id="ARBA00022801"/>
    </source>
</evidence>
<keyword evidence="4" id="KW-0645">Protease</keyword>
<feature type="transmembrane region" description="Helical" evidence="3">
    <location>
        <begin position="18"/>
        <end position="39"/>
    </location>
</feature>
<evidence type="ECO:0000313" key="4">
    <source>
        <dbReference type="EMBL" id="MFC4124317.1"/>
    </source>
</evidence>
<dbReference type="EMBL" id="JBHSBA010000003">
    <property type="protein sequence ID" value="MFC4124317.1"/>
    <property type="molecule type" value="Genomic_DNA"/>
</dbReference>
<comment type="similarity">
    <text evidence="1">Belongs to the peptidase S13 family.</text>
</comment>
<protein>
    <submittedName>
        <fullName evidence="4">D-alanyl-D-alanine carboxypeptidase/D-alanyl-D-alanine-endopeptidase</fullName>
        <ecNumber evidence="4">3.4.16.4</ecNumber>
    </submittedName>
</protein>
<dbReference type="Gene3D" id="3.50.80.20">
    <property type="entry name" value="D-Ala-D-Ala carboxypeptidase C, peptidase S13"/>
    <property type="match status" value="1"/>
</dbReference>
<keyword evidence="2 4" id="KW-0378">Hydrolase</keyword>
<name>A0ABV8L1Z4_9NOCA</name>
<accession>A0ABV8L1Z4</accession>
<dbReference type="SUPFAM" id="SSF56601">
    <property type="entry name" value="beta-lactamase/transpeptidase-like"/>
    <property type="match status" value="1"/>
</dbReference>
<dbReference type="InterPro" id="IPR012338">
    <property type="entry name" value="Beta-lactam/transpept-like"/>
</dbReference>
<dbReference type="RefSeq" id="WP_378546186.1">
    <property type="nucleotide sequence ID" value="NZ_JBHSBA010000003.1"/>
</dbReference>
<gene>
    <name evidence="4" type="primary">dacB</name>
    <name evidence="4" type="ORF">ACFOW8_05190</name>
</gene>
<organism evidence="4 5">
    <name type="scientific">Nocardia rhizosphaerae</name>
    <dbReference type="NCBI Taxonomy" id="1691571"/>
    <lineage>
        <taxon>Bacteria</taxon>
        <taxon>Bacillati</taxon>
        <taxon>Actinomycetota</taxon>
        <taxon>Actinomycetes</taxon>
        <taxon>Mycobacteriales</taxon>
        <taxon>Nocardiaceae</taxon>
        <taxon>Nocardia</taxon>
    </lineage>
</organism>
<dbReference type="PRINTS" id="PR00922">
    <property type="entry name" value="DADACBPTASE3"/>
</dbReference>
<dbReference type="Pfam" id="PF02113">
    <property type="entry name" value="Peptidase_S13"/>
    <property type="match status" value="2"/>
</dbReference>
<proteinExistence type="inferred from homology"/>
<dbReference type="EC" id="3.4.16.4" evidence="4"/>
<dbReference type="Gene3D" id="3.40.710.10">
    <property type="entry name" value="DD-peptidase/beta-lactamase superfamily"/>
    <property type="match status" value="2"/>
</dbReference>
<dbReference type="GO" id="GO:0009002">
    <property type="term" value="F:serine-type D-Ala-D-Ala carboxypeptidase activity"/>
    <property type="evidence" value="ECO:0007669"/>
    <property type="project" value="UniProtKB-EC"/>
</dbReference>
<evidence type="ECO:0000256" key="1">
    <source>
        <dbReference type="ARBA" id="ARBA00006096"/>
    </source>
</evidence>
<sequence>MIGRNEQNSGPRSGGGRWIWLSAVVVALLLIAGGFAAIARPWTPEFRHGGLTVAPPPAIDRVPAAVTPADSAAPAPTVAGIAAALAPVVGSPDLGAFAGQVTDPVSGTVLWSQDPAKAMIPSSTAKVMLTAAALLTLPDDQRVTTRVIAGAPGELVLVAAGDPTLTNTTDGGYYTDGPRIADLAAQIAASGRQVTSIVVDTTAYTGPALAAGWDPIDIPEGSITPIEPIMLDGGRFDPSADYSPRTHTPALDTGRALAVALGVDPNAVRVGAADRTGAEIAKVESAPLRVRLHDMMIHSDNVLAETIGRELAAATGHEASFAGATAATAAALTSAGFDVTGLHLADNSGLSVDDRVPPRLLDAIVATAAEPTGDDAVVPAGTQARPEHDPRAAALAPLLDDLPVAGGTGTLAPRFVTQNRAGAGWVRAKTGTLSVASALVGYVLDRDGRVLTFALMSNDRLPEVSRPALDAVAGALRDCGCN</sequence>
<dbReference type="InterPro" id="IPR000667">
    <property type="entry name" value="Peptidase_S13"/>
</dbReference>